<dbReference type="PANTHER" id="PTHR10003">
    <property type="entry name" value="SUPEROXIDE DISMUTASE CU-ZN -RELATED"/>
    <property type="match status" value="1"/>
</dbReference>
<dbReference type="SUPFAM" id="SSF49329">
    <property type="entry name" value="Cu,Zn superoxide dismutase-like"/>
    <property type="match status" value="1"/>
</dbReference>
<evidence type="ECO:0000256" key="8">
    <source>
        <dbReference type="RuleBase" id="RU000393"/>
    </source>
</evidence>
<evidence type="ECO:0000256" key="5">
    <source>
        <dbReference type="ARBA" id="ARBA00023002"/>
    </source>
</evidence>
<feature type="chain" id="PRO_5026890047" description="Superoxide dismutase [Cu-Zn]" evidence="9">
    <location>
        <begin position="17"/>
        <end position="169"/>
    </location>
</feature>
<dbReference type="EMBL" id="GIIL01007215">
    <property type="protein sequence ID" value="NOV50941.1"/>
    <property type="molecule type" value="Transcribed_RNA"/>
</dbReference>
<dbReference type="InterPro" id="IPR024134">
    <property type="entry name" value="SOD_Cu/Zn_/chaperone"/>
</dbReference>
<sequence>MLALVIFACVFVAGNAQQLSAICALSGPGLGGNVSFIQDQPNGPVTVRGSIAGLTPGLHGFHVHEKGDLTGGCASAGGHFNPDMQSHGAPDDSVRHAGDFGNIRANEYGEAHFEFVDRVISLHGGPRCVIGRAVVVHSGEDDLGRGGHELSLKTGNAGGRAGCGVIGIV</sequence>
<keyword evidence="4" id="KW-0049">Antioxidant</keyword>
<comment type="cofactor">
    <cofactor evidence="8">
        <name>Cu cation</name>
        <dbReference type="ChEBI" id="CHEBI:23378"/>
    </cofactor>
    <text evidence="8">Binds 1 copper ion per subunit.</text>
</comment>
<proteinExistence type="inferred from homology"/>
<comment type="catalytic activity">
    <reaction evidence="7 8">
        <text>2 superoxide + 2 H(+) = H2O2 + O2</text>
        <dbReference type="Rhea" id="RHEA:20696"/>
        <dbReference type="ChEBI" id="CHEBI:15378"/>
        <dbReference type="ChEBI" id="CHEBI:15379"/>
        <dbReference type="ChEBI" id="CHEBI:16240"/>
        <dbReference type="ChEBI" id="CHEBI:18421"/>
        <dbReference type="EC" id="1.15.1.1"/>
    </reaction>
</comment>
<protein>
    <recommendedName>
        <fullName evidence="8">Superoxide dismutase [Cu-Zn]</fullName>
        <ecNumber evidence="8">1.15.1.1</ecNumber>
    </recommendedName>
</protein>
<evidence type="ECO:0000313" key="11">
    <source>
        <dbReference type="EMBL" id="NOV50941.1"/>
    </source>
</evidence>
<evidence type="ECO:0000256" key="3">
    <source>
        <dbReference type="ARBA" id="ARBA00022833"/>
    </source>
</evidence>
<dbReference type="EC" id="1.15.1.1" evidence="8"/>
<dbReference type="InterPro" id="IPR001424">
    <property type="entry name" value="SOD_Cu_Zn_dom"/>
</dbReference>
<keyword evidence="6 8" id="KW-0186">Copper</keyword>
<organism evidence="11">
    <name type="scientific">Xenopsylla cheopis</name>
    <name type="common">Oriental rat flea</name>
    <name type="synonym">Pulex cheopis</name>
    <dbReference type="NCBI Taxonomy" id="163159"/>
    <lineage>
        <taxon>Eukaryota</taxon>
        <taxon>Metazoa</taxon>
        <taxon>Ecdysozoa</taxon>
        <taxon>Arthropoda</taxon>
        <taxon>Hexapoda</taxon>
        <taxon>Insecta</taxon>
        <taxon>Pterygota</taxon>
        <taxon>Neoptera</taxon>
        <taxon>Endopterygota</taxon>
        <taxon>Siphonaptera</taxon>
        <taxon>Pulicidae</taxon>
        <taxon>Xenopsyllinae</taxon>
        <taxon>Xenopsylla</taxon>
    </lineage>
</organism>
<dbReference type="Pfam" id="PF00080">
    <property type="entry name" value="Sod_Cu"/>
    <property type="match status" value="1"/>
</dbReference>
<dbReference type="CDD" id="cd00305">
    <property type="entry name" value="Cu-Zn_Superoxide_Dismutase"/>
    <property type="match status" value="1"/>
</dbReference>
<dbReference type="InterPro" id="IPR018152">
    <property type="entry name" value="SOD_Cu/Zn_BS"/>
</dbReference>
<evidence type="ECO:0000256" key="2">
    <source>
        <dbReference type="ARBA" id="ARBA00022723"/>
    </source>
</evidence>
<keyword evidence="5 8" id="KW-0560">Oxidoreductase</keyword>
<evidence type="ECO:0000256" key="6">
    <source>
        <dbReference type="ARBA" id="ARBA00023008"/>
    </source>
</evidence>
<dbReference type="Gene3D" id="2.60.40.200">
    <property type="entry name" value="Superoxide dismutase, copper/zinc binding domain"/>
    <property type="match status" value="1"/>
</dbReference>
<comment type="similarity">
    <text evidence="1 8">Belongs to the Cu-Zn superoxide dismutase family.</text>
</comment>
<dbReference type="PROSITE" id="PS00087">
    <property type="entry name" value="SOD_CU_ZN_1"/>
    <property type="match status" value="1"/>
</dbReference>
<feature type="signal peptide" evidence="9">
    <location>
        <begin position="1"/>
        <end position="16"/>
    </location>
</feature>
<dbReference type="InterPro" id="IPR036423">
    <property type="entry name" value="SOD-like_Cu/Zn_dom_sf"/>
</dbReference>
<dbReference type="PROSITE" id="PS00332">
    <property type="entry name" value="SOD_CU_ZN_2"/>
    <property type="match status" value="1"/>
</dbReference>
<reference evidence="11" key="1">
    <citation type="submission" date="2020-03" db="EMBL/GenBank/DDBJ databases">
        <title>Transcriptomic Profiling of the Digestive Tract of the Rat Flea, Xenopsylla cheopis, Following Blood Feeding and Infection with Yersinia pestis.</title>
        <authorList>
            <person name="Bland D.M."/>
            <person name="Martens C.A."/>
            <person name="Virtaneva K."/>
            <person name="Kanakabandi K."/>
            <person name="Long D."/>
            <person name="Rosenke R."/>
            <person name="Saturday G.A."/>
            <person name="Hoyt F.H."/>
            <person name="Bruno D.P."/>
            <person name="Ribeiro J.M.C."/>
            <person name="Hinnebusch J."/>
        </authorList>
    </citation>
    <scope>NUCLEOTIDE SEQUENCE</scope>
</reference>
<keyword evidence="3 8" id="KW-0862">Zinc</keyword>
<dbReference type="AlphaFoldDB" id="A0A6M2E0T4"/>
<comment type="function">
    <text evidence="8">Destroys radicals which are normally produced within the cells and which are toxic to biological systems.</text>
</comment>
<dbReference type="FunFam" id="2.60.40.200:FF:000001">
    <property type="entry name" value="Superoxide dismutase [Cu-Zn]"/>
    <property type="match status" value="1"/>
</dbReference>
<dbReference type="GO" id="GO:0005507">
    <property type="term" value="F:copper ion binding"/>
    <property type="evidence" value="ECO:0007669"/>
    <property type="project" value="InterPro"/>
</dbReference>
<evidence type="ECO:0000256" key="1">
    <source>
        <dbReference type="ARBA" id="ARBA00010457"/>
    </source>
</evidence>
<evidence type="ECO:0000256" key="7">
    <source>
        <dbReference type="ARBA" id="ARBA00049204"/>
    </source>
</evidence>
<evidence type="ECO:0000256" key="4">
    <source>
        <dbReference type="ARBA" id="ARBA00022862"/>
    </source>
</evidence>
<evidence type="ECO:0000259" key="10">
    <source>
        <dbReference type="Pfam" id="PF00080"/>
    </source>
</evidence>
<comment type="cofactor">
    <cofactor evidence="8">
        <name>Zn(2+)</name>
        <dbReference type="ChEBI" id="CHEBI:29105"/>
    </cofactor>
    <text evidence="8">Binds 1 zinc ion per subunit.</text>
</comment>
<dbReference type="GO" id="GO:0004784">
    <property type="term" value="F:superoxide dismutase activity"/>
    <property type="evidence" value="ECO:0007669"/>
    <property type="project" value="UniProtKB-EC"/>
</dbReference>
<keyword evidence="9" id="KW-0732">Signal</keyword>
<keyword evidence="2 8" id="KW-0479">Metal-binding</keyword>
<evidence type="ECO:0000256" key="9">
    <source>
        <dbReference type="SAM" id="SignalP"/>
    </source>
</evidence>
<accession>A0A6M2E0T4</accession>
<name>A0A6M2E0T4_XENCH</name>
<feature type="domain" description="Superoxide dismutase copper/zinc binding" evidence="10">
    <location>
        <begin position="32"/>
        <end position="166"/>
    </location>
</feature>
<dbReference type="PRINTS" id="PR00068">
    <property type="entry name" value="CUZNDISMTASE"/>
</dbReference>